<gene>
    <name evidence="2" type="ORF">CORT_0A05520</name>
</gene>
<feature type="compositionally biased region" description="Polar residues" evidence="1">
    <location>
        <begin position="7"/>
        <end position="26"/>
    </location>
</feature>
<dbReference type="EMBL" id="HE681719">
    <property type="protein sequence ID" value="CCG20939.1"/>
    <property type="molecule type" value="Genomic_DNA"/>
</dbReference>
<feature type="compositionally biased region" description="Basic residues" evidence="1">
    <location>
        <begin position="486"/>
        <end position="498"/>
    </location>
</feature>
<name>H8WXZ2_CANO9</name>
<dbReference type="Proteomes" id="UP000005018">
    <property type="component" value="Chromosome 1"/>
</dbReference>
<dbReference type="KEGG" id="cot:CORT_0A05520"/>
<feature type="compositionally biased region" description="Low complexity" evidence="1">
    <location>
        <begin position="409"/>
        <end position="424"/>
    </location>
</feature>
<dbReference type="HOGENOM" id="CLU_443420_0_0_1"/>
<feature type="compositionally biased region" description="Basic and acidic residues" evidence="1">
    <location>
        <begin position="532"/>
        <end position="543"/>
    </location>
</feature>
<reference evidence="2 3" key="1">
    <citation type="journal article" date="2012" name="PLoS ONE">
        <title>Sequence and analysis of the genome of the pathogenic yeast Candida orthopsilosis.</title>
        <authorList>
            <person name="Riccombeni A."/>
            <person name="Vidanes G."/>
            <person name="Proux-Wera E."/>
            <person name="Wolfe K.H."/>
            <person name="Butler G."/>
        </authorList>
    </citation>
    <scope>NUCLEOTIDE SEQUENCE [LARGE SCALE GENOMIC DNA]</scope>
    <source>
        <strain evidence="2 3">Co 90-125</strain>
    </source>
</reference>
<feature type="compositionally biased region" description="Basic and acidic residues" evidence="1">
    <location>
        <begin position="183"/>
        <end position="197"/>
    </location>
</feature>
<feature type="compositionally biased region" description="Basic and acidic residues" evidence="1">
    <location>
        <begin position="218"/>
        <end position="240"/>
    </location>
</feature>
<feature type="compositionally biased region" description="Basic and acidic residues" evidence="1">
    <location>
        <begin position="247"/>
        <end position="258"/>
    </location>
</feature>
<feature type="compositionally biased region" description="Acidic residues" evidence="1">
    <location>
        <begin position="116"/>
        <end position="128"/>
    </location>
</feature>
<accession>H8WXZ2</accession>
<feature type="compositionally biased region" description="Basic and acidic residues" evidence="1">
    <location>
        <begin position="265"/>
        <end position="279"/>
    </location>
</feature>
<dbReference type="GeneID" id="14536746"/>
<protein>
    <recommendedName>
        <fullName evidence="4">Altered inheritance of mitochondria protein 21</fullName>
    </recommendedName>
</protein>
<evidence type="ECO:0000313" key="2">
    <source>
        <dbReference type="EMBL" id="CCG20939.1"/>
    </source>
</evidence>
<sequence length="616" mass="66926">MSEDSLTEQSLTSDETHKSSSMSTSGIPIIPPRPRSKNREKSTTSLMSNSSGKSSEPEPKTTTKDEKENNGKSEAPELELLDAYGDDPEEPGDKTTQQLQSDGIQSRYTDSVSPDSLEEPPQDTEDENVPMNHQTNDQDLVDGDKTPGNSNTKASFKEDLDDANATDNETSSFNDDMETVLQESHDSSDDASDHSNRADSLTQDMPVGQLQGSPIELSKNEEVKYGSKENEVNEIKKEDQPNNASTGDKDEHIIKPEQENPLTNDEPRKQVKADQDSPTEKSITTASKVPVIPARPVRRPTTTHSSLSSDKEPKLEESAQSTPVNNDLEPQNVASDDTVNRSSGTNNTSQEENRIVLNEAVETNASIPSEKSPVPTIPVRPTKKQVDSKSAPKAPPPKPKKLSSKIEAFQQQLFHSSSSHGLSSKPGTGTSNEDDGATKGSSVHRKVFETSGIPLPGMFNPAMRPVAREPKLSSREELPKEAKTTKTTKRVRGPKGKRLPQAVANANVVSEKSRDLEKGSLWAFTFTKTKSSKIDNDGHENTSIKDAGTTEPFHEPAEISISGSHSGSVGDLLETQVMKINSNAEEPQPLPIQRSNILTESDSKTDISDGEEIAES</sequence>
<feature type="compositionally biased region" description="Polar residues" evidence="1">
    <location>
        <begin position="43"/>
        <end position="54"/>
    </location>
</feature>
<evidence type="ECO:0000313" key="3">
    <source>
        <dbReference type="Proteomes" id="UP000005018"/>
    </source>
</evidence>
<dbReference type="AlphaFoldDB" id="H8WXZ2"/>
<proteinExistence type="predicted"/>
<feature type="region of interest" description="Disordered" evidence="1">
    <location>
        <begin position="1"/>
        <end position="514"/>
    </location>
</feature>
<feature type="compositionally biased region" description="Basic and acidic residues" evidence="1">
    <location>
        <begin position="466"/>
        <end position="484"/>
    </location>
</feature>
<feature type="compositionally biased region" description="Acidic residues" evidence="1">
    <location>
        <begin position="76"/>
        <end position="90"/>
    </location>
</feature>
<feature type="compositionally biased region" description="Low complexity" evidence="1">
    <location>
        <begin position="289"/>
        <end position="303"/>
    </location>
</feature>
<evidence type="ECO:0008006" key="4">
    <source>
        <dbReference type="Google" id="ProtNLM"/>
    </source>
</evidence>
<dbReference type="eggNOG" id="ENOG502S25J">
    <property type="taxonomic scope" value="Eukaryota"/>
</dbReference>
<dbReference type="OrthoDB" id="4096963at2759"/>
<feature type="compositionally biased region" description="Polar residues" evidence="1">
    <location>
        <begin position="165"/>
        <end position="174"/>
    </location>
</feature>
<feature type="compositionally biased region" description="Polar residues" evidence="1">
    <location>
        <begin position="94"/>
        <end position="114"/>
    </location>
</feature>
<feature type="compositionally biased region" description="Polar residues" evidence="1">
    <location>
        <begin position="318"/>
        <end position="350"/>
    </location>
</feature>
<feature type="region of interest" description="Disordered" evidence="1">
    <location>
        <begin position="578"/>
        <end position="616"/>
    </location>
</feature>
<evidence type="ECO:0000256" key="1">
    <source>
        <dbReference type="SAM" id="MobiDB-lite"/>
    </source>
</evidence>
<organism evidence="2 3">
    <name type="scientific">Candida orthopsilosis (strain 90-125)</name>
    <name type="common">Yeast</name>
    <dbReference type="NCBI Taxonomy" id="1136231"/>
    <lineage>
        <taxon>Eukaryota</taxon>
        <taxon>Fungi</taxon>
        <taxon>Dikarya</taxon>
        <taxon>Ascomycota</taxon>
        <taxon>Saccharomycotina</taxon>
        <taxon>Pichiomycetes</taxon>
        <taxon>Debaryomycetaceae</taxon>
        <taxon>Candida/Lodderomyces clade</taxon>
        <taxon>Candida</taxon>
    </lineage>
</organism>
<feature type="region of interest" description="Disordered" evidence="1">
    <location>
        <begin position="531"/>
        <end position="550"/>
    </location>
</feature>
<dbReference type="RefSeq" id="XP_003866379.1">
    <property type="nucleotide sequence ID" value="XM_003866331.1"/>
</dbReference>
<keyword evidence="3" id="KW-1185">Reference proteome</keyword>
<feature type="compositionally biased region" description="Basic and acidic residues" evidence="1">
    <location>
        <begin position="55"/>
        <end position="75"/>
    </location>
</feature>